<proteinExistence type="predicted"/>
<feature type="compositionally biased region" description="Acidic residues" evidence="1">
    <location>
        <begin position="41"/>
        <end position="54"/>
    </location>
</feature>
<name>A0A517L5S3_9PEZI</name>
<dbReference type="OrthoDB" id="5427350at2759"/>
<dbReference type="AlphaFoldDB" id="A0A517L5S3"/>
<evidence type="ECO:0000313" key="3">
    <source>
        <dbReference type="EMBL" id="QDS70948.1"/>
    </source>
</evidence>
<protein>
    <recommendedName>
        <fullName evidence="2">DUF7605 domain-containing protein</fullName>
    </recommendedName>
</protein>
<feature type="domain" description="DUF7605" evidence="2">
    <location>
        <begin position="649"/>
        <end position="827"/>
    </location>
</feature>
<feature type="region of interest" description="Disordered" evidence="1">
    <location>
        <begin position="1"/>
        <end position="54"/>
    </location>
</feature>
<organism evidence="3 4">
    <name type="scientific">Venturia effusa</name>
    <dbReference type="NCBI Taxonomy" id="50376"/>
    <lineage>
        <taxon>Eukaryota</taxon>
        <taxon>Fungi</taxon>
        <taxon>Dikarya</taxon>
        <taxon>Ascomycota</taxon>
        <taxon>Pezizomycotina</taxon>
        <taxon>Dothideomycetes</taxon>
        <taxon>Pleosporomycetidae</taxon>
        <taxon>Venturiales</taxon>
        <taxon>Venturiaceae</taxon>
        <taxon>Venturia</taxon>
    </lineage>
</organism>
<dbReference type="STRING" id="50376.A0A517L5S3"/>
<dbReference type="Proteomes" id="UP000316270">
    <property type="component" value="Chromosome 5"/>
</dbReference>
<evidence type="ECO:0000313" key="4">
    <source>
        <dbReference type="Proteomes" id="UP000316270"/>
    </source>
</evidence>
<dbReference type="PANTHER" id="PTHR36681:SF3">
    <property type="entry name" value="NUCLEAR GTPASE, GERMINAL CENTER-ASSOCIATED, TANDEM DUPLICATE 3"/>
    <property type="match status" value="1"/>
</dbReference>
<dbReference type="InterPro" id="IPR027417">
    <property type="entry name" value="P-loop_NTPase"/>
</dbReference>
<evidence type="ECO:0000259" key="2">
    <source>
        <dbReference type="Pfam" id="PF24564"/>
    </source>
</evidence>
<dbReference type="SUPFAM" id="SSF52540">
    <property type="entry name" value="P-loop containing nucleoside triphosphate hydrolases"/>
    <property type="match status" value="1"/>
</dbReference>
<dbReference type="InterPro" id="IPR056024">
    <property type="entry name" value="DUF7605"/>
</dbReference>
<accession>A0A517L5S3</accession>
<keyword evidence="4" id="KW-1185">Reference proteome</keyword>
<dbReference type="EMBL" id="CP042189">
    <property type="protein sequence ID" value="QDS70948.1"/>
    <property type="molecule type" value="Genomic_DNA"/>
</dbReference>
<dbReference type="Gene3D" id="3.40.50.300">
    <property type="entry name" value="P-loop containing nucleotide triphosphate hydrolases"/>
    <property type="match status" value="1"/>
</dbReference>
<reference evidence="3 4" key="1">
    <citation type="submission" date="2019-07" db="EMBL/GenBank/DDBJ databases">
        <title>Finished genome of Venturia effusa.</title>
        <authorList>
            <person name="Young C.A."/>
            <person name="Cox M.P."/>
            <person name="Ganley A.R.D."/>
            <person name="David W.J."/>
        </authorList>
    </citation>
    <scope>NUCLEOTIDE SEQUENCE [LARGE SCALE GENOMIC DNA]</scope>
    <source>
        <strain evidence="4">albino</strain>
    </source>
</reference>
<dbReference type="Pfam" id="PF24564">
    <property type="entry name" value="DUF7605"/>
    <property type="match status" value="1"/>
</dbReference>
<sequence>MALAGRNVEHLPTVAGDQTQIKTDSELVDISQSQPKKIDQDGDTDMQDDSEEAFESDYGYQYEYDVLTELRLSSVVSTRELESGAVERGKKTICELEVLAKKTRTGDSGFSDSLRQAMSFKLPTKRFGFVGDIGQGKSSTINSLLNCEGVAPTGDSGSAETQLPMEFCQKQDDQDATFSAEAVPYSLTEMKEICKESLADFRRPLFMDFTEEAEKDFVIDDDSDGDYELPDQEESAFSRAEVMESAELAWTRLSALFMDQEIFDASFLRDFCDGAEDAILLQFESWLEQLNWPTSAEWTETAESTTQIHKAIDQWTEHKFRPFIKVVRIYFDNPLLRYGIILVDLPGVQDINRSRAKIAEAYIHRCQIVFIVANIGHILDNLLVKHNLDTMMSGNVLAEPGTPGKYIRTAVICTRSHTIDISSGRRSMLKYGEEEEIDELNAIDRKIAELDTFILKGRSTGKARNFVRRTPRSLQEQVSMSPKHKEAYGEIQKLNKKRKRDLIAYRAKRVRKEMQQIYCSNGYDRDFEVFCIDNKTYTTAATESNREEVAWSGVRTLRLFCYNTAAECRSFAAQGFMTNDIPKLISSFKLQIWQEGPSSSEKMHDSSNLKKIVDDALSKLERFSADANGIQIPIVQEPISQKAGKAMRLWTQHGQKLVQTWGTWHCQTFKSSCLHDGHHKTKKQGAFDWNRDLASKMTKDLQAPWDEVIGKSVDSTEPCLLAEELHRTYGKIQRLLEEVQRNAKDKKLPSDFQRSIDLAPGMVKGSFECLKEGVFKKLWEVRRHSTGTAATSHLLDAMTPTYRQAAQQTGKGMAVVQRGIISGTVDPGTPYKTALERIQEEFKNAVEDFFQKLFAKAAQELNSITAILVKLESLPIEVDQARLTVLEHAHEQVCLLERLYEKAVKSTEVVAMQPEAMVVD</sequence>
<gene>
    <name evidence="3" type="ORF">FKW77_007035</name>
</gene>
<dbReference type="PANTHER" id="PTHR36681">
    <property type="entry name" value="NUCLEAR GTPASE, GERMINAL CENTER-ASSOCIATED, TANDEM DUPLICATE 3"/>
    <property type="match status" value="1"/>
</dbReference>
<evidence type="ECO:0000256" key="1">
    <source>
        <dbReference type="SAM" id="MobiDB-lite"/>
    </source>
</evidence>